<accession>A0A418IQ30</accession>
<dbReference type="RefSeq" id="WP_107551108.1">
    <property type="nucleotide sequence ID" value="NZ_PZES01000001.1"/>
</dbReference>
<dbReference type="CDD" id="cd01166">
    <property type="entry name" value="KdgK"/>
    <property type="match status" value="1"/>
</dbReference>
<dbReference type="Pfam" id="PF00294">
    <property type="entry name" value="PfkB"/>
    <property type="match status" value="1"/>
</dbReference>
<dbReference type="OrthoDB" id="9813569at2"/>
<organism evidence="5 6">
    <name type="scientific">Staphylococcus xylosus</name>
    <dbReference type="NCBI Taxonomy" id="1288"/>
    <lineage>
        <taxon>Bacteria</taxon>
        <taxon>Bacillati</taxon>
        <taxon>Bacillota</taxon>
        <taxon>Bacilli</taxon>
        <taxon>Bacillales</taxon>
        <taxon>Staphylococcaceae</taxon>
        <taxon>Staphylococcus</taxon>
    </lineage>
</organism>
<dbReference type="PANTHER" id="PTHR43320">
    <property type="entry name" value="SUGAR KINASE"/>
    <property type="match status" value="1"/>
</dbReference>
<dbReference type="Proteomes" id="UP000285567">
    <property type="component" value="Unassembled WGS sequence"/>
</dbReference>
<proteinExistence type="inferred from homology"/>
<dbReference type="GO" id="GO:0016301">
    <property type="term" value="F:kinase activity"/>
    <property type="evidence" value="ECO:0007669"/>
    <property type="project" value="UniProtKB-KW"/>
</dbReference>
<protein>
    <submittedName>
        <fullName evidence="5">Sugar kinase</fullName>
    </submittedName>
</protein>
<dbReference type="PANTHER" id="PTHR43320:SF2">
    <property type="entry name" value="2-DEHYDRO-3-DEOXYGLUCONOKINASE_2-DEHYDRO-3-DEOXYGALACTONOKINASE"/>
    <property type="match status" value="1"/>
</dbReference>
<evidence type="ECO:0000256" key="1">
    <source>
        <dbReference type="ARBA" id="ARBA00010688"/>
    </source>
</evidence>
<evidence type="ECO:0000256" key="3">
    <source>
        <dbReference type="ARBA" id="ARBA00022777"/>
    </source>
</evidence>
<keyword evidence="2" id="KW-0808">Transferase</keyword>
<keyword evidence="3 5" id="KW-0418">Kinase</keyword>
<dbReference type="AlphaFoldDB" id="A0A418IQ30"/>
<dbReference type="InterPro" id="IPR011611">
    <property type="entry name" value="PfkB_dom"/>
</dbReference>
<gene>
    <name evidence="5" type="ORF">BU097_04845</name>
</gene>
<dbReference type="Gene3D" id="3.40.1190.20">
    <property type="match status" value="1"/>
</dbReference>
<keyword evidence="6" id="KW-1185">Reference proteome</keyword>
<dbReference type="SUPFAM" id="SSF53613">
    <property type="entry name" value="Ribokinase-like"/>
    <property type="match status" value="1"/>
</dbReference>
<comment type="caution">
    <text evidence="5">The sequence shown here is derived from an EMBL/GenBank/DDBJ whole genome shotgun (WGS) entry which is preliminary data.</text>
</comment>
<name>A0A418IQ30_STAXY</name>
<evidence type="ECO:0000313" key="6">
    <source>
        <dbReference type="Proteomes" id="UP000285567"/>
    </source>
</evidence>
<sequence length="323" mass="36009">MTVFGFGEVLLRYTPPNYEQLKDTHTFDVNVGGAELNALITLAEFGHKTEMLTVLPQHALSHIALQKMYQTRVGTEFVKQQQGRIGTYYMEESFGYRSGKVIYDREYSTFAQHGNTVIDGLATQSGDFFIFTGITLAVNKAIREQIVSVVTELKAQGTKIVFDINFRSNLWTKAEALPVIQSVLPLVDVLFFGKKDATHLLETNDEYDDIETCAKTIQKRFDIDLMASSNRDIEQSTLQGIALAGEKFISGKAYPYTVLNRIGAGDAFMAGFLHGLAKGWQLNAITDFATKCSVIQHTTNKDALNIEESAVHNLSSHFGELKR</sequence>
<comment type="similarity">
    <text evidence="1">Belongs to the carbohydrate kinase PfkB family.</text>
</comment>
<dbReference type="InterPro" id="IPR052700">
    <property type="entry name" value="Carb_kinase_PfkB-like"/>
</dbReference>
<evidence type="ECO:0000256" key="2">
    <source>
        <dbReference type="ARBA" id="ARBA00022679"/>
    </source>
</evidence>
<dbReference type="InterPro" id="IPR029056">
    <property type="entry name" value="Ribokinase-like"/>
</dbReference>
<reference evidence="5 6" key="1">
    <citation type="journal article" date="2016" name="Front. Microbiol.">
        <title>Comprehensive Phylogenetic Analysis of Bovine Non-aureus Staphylococci Species Based on Whole-Genome Sequencing.</title>
        <authorList>
            <person name="Naushad S."/>
            <person name="Barkema H.W."/>
            <person name="Luby C."/>
            <person name="Condas L.A."/>
            <person name="Nobrega D.B."/>
            <person name="Carson D.A."/>
            <person name="De Buck J."/>
        </authorList>
    </citation>
    <scope>NUCLEOTIDE SEQUENCE [LARGE SCALE GENOMIC DNA]</scope>
    <source>
        <strain evidence="5 6">SNUC 102</strain>
    </source>
</reference>
<evidence type="ECO:0000259" key="4">
    <source>
        <dbReference type="Pfam" id="PF00294"/>
    </source>
</evidence>
<evidence type="ECO:0000313" key="5">
    <source>
        <dbReference type="EMBL" id="RIN11607.1"/>
    </source>
</evidence>
<feature type="domain" description="Carbohydrate kinase PfkB" evidence="4">
    <location>
        <begin position="6"/>
        <end position="298"/>
    </location>
</feature>
<dbReference type="EMBL" id="QXUL01000018">
    <property type="protein sequence ID" value="RIN11607.1"/>
    <property type="molecule type" value="Genomic_DNA"/>
</dbReference>